<dbReference type="CDD" id="cd01201">
    <property type="entry name" value="PH_BEACH"/>
    <property type="match status" value="1"/>
</dbReference>
<dbReference type="InterPro" id="IPR036372">
    <property type="entry name" value="BEACH_dom_sf"/>
</dbReference>
<dbReference type="InterPro" id="IPR056252">
    <property type="entry name" value="Alfy-like_Arm-like"/>
</dbReference>
<dbReference type="PROSITE" id="PS50082">
    <property type="entry name" value="WD_REPEATS_2"/>
    <property type="match status" value="1"/>
</dbReference>
<dbReference type="Pfam" id="PF02138">
    <property type="entry name" value="Beach"/>
    <property type="match status" value="1"/>
</dbReference>
<dbReference type="OrthoDB" id="10018316at2759"/>
<dbReference type="InterPro" id="IPR000409">
    <property type="entry name" value="BEACH_dom"/>
</dbReference>
<feature type="region of interest" description="Disordered" evidence="8">
    <location>
        <begin position="2099"/>
        <end position="2132"/>
    </location>
</feature>
<dbReference type="FunFam" id="1.10.1540.10:FF:000002">
    <property type="entry name" value="WD repeat and FYVE domain containing 3"/>
    <property type="match status" value="1"/>
</dbReference>
<feature type="compositionally biased region" description="Acidic residues" evidence="8">
    <location>
        <begin position="2971"/>
        <end position="2987"/>
    </location>
</feature>
<keyword evidence="13" id="KW-1185">Reference proteome</keyword>
<evidence type="ECO:0000256" key="3">
    <source>
        <dbReference type="ARBA" id="ARBA00022737"/>
    </source>
</evidence>
<dbReference type="SMART" id="SM00064">
    <property type="entry name" value="FYVE"/>
    <property type="match status" value="1"/>
</dbReference>
<feature type="domain" description="BEACH-type PH" evidence="11">
    <location>
        <begin position="2191"/>
        <end position="2318"/>
    </location>
</feature>
<dbReference type="SMART" id="SM01026">
    <property type="entry name" value="Beach"/>
    <property type="match status" value="1"/>
</dbReference>
<feature type="repeat" description="WD" evidence="7">
    <location>
        <begin position="2791"/>
        <end position="2825"/>
    </location>
</feature>
<evidence type="ECO:0000256" key="4">
    <source>
        <dbReference type="ARBA" id="ARBA00022771"/>
    </source>
</evidence>
<dbReference type="InterPro" id="IPR011011">
    <property type="entry name" value="Znf_FYVE_PHD"/>
</dbReference>
<dbReference type="Pfam" id="PF00400">
    <property type="entry name" value="WD40"/>
    <property type="match status" value="1"/>
</dbReference>
<feature type="region of interest" description="Disordered" evidence="8">
    <location>
        <begin position="2960"/>
        <end position="2995"/>
    </location>
</feature>
<dbReference type="Gene3D" id="1.25.10.10">
    <property type="entry name" value="Leucine-rich Repeat Variant"/>
    <property type="match status" value="1"/>
</dbReference>
<evidence type="ECO:0000259" key="10">
    <source>
        <dbReference type="PROSITE" id="PS50197"/>
    </source>
</evidence>
<dbReference type="SUPFAM" id="SSF57903">
    <property type="entry name" value="FYVE/PHD zinc finger"/>
    <property type="match status" value="1"/>
</dbReference>
<dbReference type="InterPro" id="IPR015943">
    <property type="entry name" value="WD40/YVTN_repeat-like_dom_sf"/>
</dbReference>
<dbReference type="Gene3D" id="1.10.1540.10">
    <property type="entry name" value="BEACH domain"/>
    <property type="match status" value="1"/>
</dbReference>
<dbReference type="Pfam" id="PF01363">
    <property type="entry name" value="FYVE"/>
    <property type="match status" value="1"/>
</dbReference>
<accession>A0A7I8W8E0</accession>
<organism evidence="12 13">
    <name type="scientific">Dimorphilus gyrociliatus</name>
    <dbReference type="NCBI Taxonomy" id="2664684"/>
    <lineage>
        <taxon>Eukaryota</taxon>
        <taxon>Metazoa</taxon>
        <taxon>Spiralia</taxon>
        <taxon>Lophotrochozoa</taxon>
        <taxon>Annelida</taxon>
        <taxon>Polychaeta</taxon>
        <taxon>Polychaeta incertae sedis</taxon>
        <taxon>Dinophilidae</taxon>
        <taxon>Dimorphilus</taxon>
    </lineage>
</organism>
<evidence type="ECO:0000256" key="5">
    <source>
        <dbReference type="ARBA" id="ARBA00022833"/>
    </source>
</evidence>
<sequence length="3162" mass="353891">MSNQLGVSHLCKLFADYCRPSVDSTQGVPSQQILEDKLYKMLPLFCQTFRDSPPNEVMKEFKDAHNFCNHVSRLMVNQIRHRAAKYSTVDASIKIANWLEDERDPRSGALLLRTLLILARVDPSLIDCMSAAMLPSTLVKSLYLFFDLPVARENEEKRRGMLSVFSQLLCQLATQPSCAEELAKKDDMILLFNTATSWWEDSKNSMWRVAASQVMATLSRHALTLNVINHVQKKSCIKVALKNIQTNQRKSRPLNLVEMLITILGFVKDSARLSPLLLEDLRACHGYNVIVDLILACDARRSADEMEESGQAVRTLVMLLASLATCGSVPLRPAQPETLFQIPNFVMPQPSGKGLTVSNAASVAALQTAWGRTTSERVCCCVLDALLTLCRQEHANYFVLEPHGALISQLVEQMASRPPSSQVLLFELLDFVVQELRHVPSKEIVALGIVIKSNVDFRTSLKAIEWLRSLLSHENSPCVATYSDTLRELGILEIAVSILKNHTSKILETIKIDEGEEAIAAACWEFVKDLVIGKNNSNASVFRECGGTKLLADLLSIDDRRKDALNVLKVILQTNPTEEDMNVLMTCLQTAPVTSLKIRTDVLRCVFELLKEKHRVRTVFRKVNGFVYVTSVLVALEGCLSEPTRFQNLQDDDLTDLFYAVFCTITLAMRYEPANARFFATEVRYASLTEAIRLLGCFSSEVDTQPIKLSDSHNIKDTQIFTNLFKSLDHTSVAENLPSRIIWATHLLRYLYDVAFDVFEKSSTDERIVHAGAIVSMLHLVPAIDNVALQFTACELIRTSVNSDRNQQIMCEAGLSHELLTHCASALEDEQHPLHLPLQSIFERLSAHALSPRDLRLFLRLGSPLCCSPDIDVDLDAKTVPITRVKCLVSMTTPRGSTHITPSFVEFDMRSEGFACLYIPSLAPQGPLAQSVVNSEVRVLGGMGTGERTFPPTSGLTFSSWFCVDKFSDDSSHPVRLLTITRQTQVGQQMTDEECLKILLQKIRCQSRLELFIRTTSSQDGAHIELPDFSGQWCHIGIVLHRSSMLKNSNVVVYIDGVQVASRKLHYISPTAPQSCSIHAYIGTSVCDRRAAKLVWRQGPCHIVDDALSSAAIQNIYDLGANYVGSLQAGSGVVVEDKVSLGIHAHAMSLMTLAKIRKVYNRLDAKFIAKLLDTSLNDNTTPIRILHNSAGHLSGSARSLGSVLVGYVGVRTFVPKPVARTLLSVGGAGLLLGFVAQATDVEGLYASVKALANVLRHVPAAKYHMERVNGFQILAMLLSSKHELLNGHILHLALGLVQCSRAAFEHLLCDLDIWRRAPTDLQRPLFDRLRELIAESIEHKSNEKLLNDLVIKVLHRLRYDRLLPKSTSLSMADLLKLLLLLHPTSTRSVGQFIVTTLPAPLTGDPKINEEDLQKEPSTDDNEFMHNIRVRQLLLQILLDLLQSKNRSAMRDNVQRNLGFDWIHLLLAPHLYEGTVISGVRILMSLINQPNIFLKYKEGGQTGGWLDELGSQVPKREGTEDWLQLQQLLPHHSNIPQLYFFISSLMLGDPPKFDMPTKPLELDTIYSYSLGIPVGAALPKNAPVRGEACIVLLVVLRTQLSVENVEEDKASLDIPITIMQLLIFLYHNHPGIAKLFMSCPGTLSALASTLFPLRHDDEEPARRQYPQSPERAATPGFTVLCSHPARKFVTDLLRTLIMDSLSLPHKGPSVFDVLIDSAVPDYASKSQKCEFLTELVRSVSEHLANINVLGDQSPIPIAPGGSYSHLCSNVFHIAARSVDVLWREVYIRQPSEIFDFVSAIVCQCKRISSGMSLDGIYKSLNRCVLYELSRSVESEESRERMTESLHRVLVNKSMLLGPVNCDFESILCFFYCVLELIIHPDVGVMAGPESRSKFFIPKTTDNNADDRTIKELVESARKVWSELYASKHQVIEEQHKFVLSHNPIEAYNAIKDNAIKSWKSYLEKEQKGAFSSYEKHQITSKFQMVQKMGSGVLKNLAPKRQSSKTSVVNGPRLANNFVDSSTQMSIVKDVIHWRAKQYIHSAANVAKSVTEEWKAIESELLLERGVWGPTSPCPLDKWMLDPTEGLFRMRKKLMANDRFYDHYPPPNNSSSSDSSTPTSTTMSRHRPPSSYDSKLYKEKRKKVKLLQDDKRQEEHLSSTVFDNSPLKMLIDGEEDEGEVKDTENESLRRLLEKNEKMQHMFRCARVEGLDAHEGIIIFGREHFYVIDGFTLTRTPQSIVDLDSLPPESFEPIVPKTGTKPIGELSSRTCVKIAYDDIKEIHERRYLLQPNAVEVFCTDGRSTLIVCPKTIRPRLFAKIQAVATRLTDSATESVSGQRSGTKVEPGAISSLIGERSVTQRWLQGEVTNFEYLMCLNTLAGRSYNDLMQYPVFPWLLADYDSSELDLNNPATFRDFTKPMGAQCPSRWQQFEKRYKDWDDTHSDTPPYHYGTHYSSAMIVASYLVRMEPFAQHLVRLQGGHFDLPDRMFHSIKEGWLSASQHNMADVKELIPEFFYLPDFLTNDNKFDLGSKQSGVVLGDVALPAWAKNDPREFVRMHREALESDFVSANIHHWIDLIFGYKQQGDEAVEAMNVFHHLFYEGAVDIDTIDDPMERNAVTSFINNFGQIPSQLFKRPHPQKKFAAPPRPLSEVIPGASYLTTASVTFTAGHLYYHHLDSLLPSNYPVKQVKTGVGQIVALDKGHVLAVEQNKILIPPTFTRYVAWGFSDRSIRLANYDSERPIAIWEDVETGGGEVLCAAAPNNKTLVTGGTSCVVCVWHMTTGKDAQLALKKALYGHTEPITCITASSSHNIIASGSRDRSVMLWDLNRLIFVRQLRNHAAPVASVCINEATGDIATCAGTYLYLWSVNGQILASVNTATGRGQQILCVAISTAREWDTNNVIMTGNNDGVVRMWALEYAQFPDDSQSSSTTNATSSVPKYESGGLPMSVDSELLDAAIPIKSPTNSLTAHSSEEDDGEEVEELAEEATEATDSGNISPATAGDFVIVGSKRPKGELKTGFKWQRQLIFKSKLTMHTAYERKDNQQPAAVTAIAVSRDHRTIYVGDLRGRVHSWTVPNEIGKGPSDHWIKDDQAEACTQCNVKFTLYERRHHCRSCGAIFCENCSKRRIEIPKLKIYKRVRVCTKCHDMIVKENEQETDTLMYNS</sequence>
<evidence type="ECO:0000256" key="8">
    <source>
        <dbReference type="SAM" id="MobiDB-lite"/>
    </source>
</evidence>
<gene>
    <name evidence="12" type="ORF">DGYR_LOCUS11927</name>
</gene>
<dbReference type="SUPFAM" id="SSF50978">
    <property type="entry name" value="WD40 repeat-like"/>
    <property type="match status" value="1"/>
</dbReference>
<evidence type="ECO:0000259" key="9">
    <source>
        <dbReference type="PROSITE" id="PS50178"/>
    </source>
</evidence>
<dbReference type="InterPro" id="IPR036322">
    <property type="entry name" value="WD40_repeat_dom_sf"/>
</dbReference>
<name>A0A7I8W8E0_9ANNE</name>
<dbReference type="Pfam" id="PF23295">
    <property type="entry name" value="Arm_4"/>
    <property type="match status" value="1"/>
</dbReference>
<dbReference type="Gene3D" id="3.30.40.10">
    <property type="entry name" value="Zinc/RING finger domain, C3HC4 (zinc finger)"/>
    <property type="match status" value="1"/>
</dbReference>
<dbReference type="PANTHER" id="PTHR46108:SF4">
    <property type="entry name" value="BLUE CHEESE"/>
    <property type="match status" value="1"/>
</dbReference>
<dbReference type="InterPro" id="IPR051944">
    <property type="entry name" value="BEACH_domain_protein"/>
</dbReference>
<dbReference type="SUPFAM" id="SSF81837">
    <property type="entry name" value="BEACH domain"/>
    <property type="match status" value="1"/>
</dbReference>
<protein>
    <submittedName>
        <fullName evidence="12">Uncharacterized protein</fullName>
    </submittedName>
</protein>
<comment type="caution">
    <text evidence="12">The sequence shown here is derived from an EMBL/GenBank/DDBJ whole genome shotgun (WGS) entry which is preliminary data.</text>
</comment>
<evidence type="ECO:0000256" key="2">
    <source>
        <dbReference type="ARBA" id="ARBA00022723"/>
    </source>
</evidence>
<evidence type="ECO:0000313" key="13">
    <source>
        <dbReference type="Proteomes" id="UP000549394"/>
    </source>
</evidence>
<dbReference type="InterPro" id="IPR001680">
    <property type="entry name" value="WD40_rpt"/>
</dbReference>
<dbReference type="PANTHER" id="PTHR46108">
    <property type="entry name" value="BLUE CHEESE"/>
    <property type="match status" value="1"/>
</dbReference>
<keyword evidence="4 6" id="KW-0863">Zinc-finger</keyword>
<evidence type="ECO:0000259" key="11">
    <source>
        <dbReference type="PROSITE" id="PS51783"/>
    </source>
</evidence>
<dbReference type="InterPro" id="IPR013320">
    <property type="entry name" value="ConA-like_dom_sf"/>
</dbReference>
<evidence type="ECO:0000256" key="1">
    <source>
        <dbReference type="ARBA" id="ARBA00022574"/>
    </source>
</evidence>
<feature type="region of interest" description="Disordered" evidence="8">
    <location>
        <begin position="2921"/>
        <end position="2940"/>
    </location>
</feature>
<dbReference type="Gene3D" id="2.30.29.30">
    <property type="entry name" value="Pleckstrin-homology domain (PH domain)/Phosphotyrosine-binding domain (PTB)"/>
    <property type="match status" value="1"/>
</dbReference>
<proteinExistence type="predicted"/>
<dbReference type="SUPFAM" id="SSF48371">
    <property type="entry name" value="ARM repeat"/>
    <property type="match status" value="1"/>
</dbReference>
<dbReference type="InterPro" id="IPR011993">
    <property type="entry name" value="PH-like_dom_sf"/>
</dbReference>
<dbReference type="CDD" id="cd06071">
    <property type="entry name" value="Beach"/>
    <property type="match status" value="1"/>
</dbReference>
<dbReference type="PROSITE" id="PS50197">
    <property type="entry name" value="BEACH"/>
    <property type="match status" value="1"/>
</dbReference>
<dbReference type="InterPro" id="IPR023362">
    <property type="entry name" value="PH-BEACH_dom"/>
</dbReference>
<dbReference type="InterPro" id="IPR013083">
    <property type="entry name" value="Znf_RING/FYVE/PHD"/>
</dbReference>
<keyword evidence="5" id="KW-0862">Zinc</keyword>
<dbReference type="PROSITE" id="PS00678">
    <property type="entry name" value="WD_REPEATS_1"/>
    <property type="match status" value="1"/>
</dbReference>
<dbReference type="PROSITE" id="PS51783">
    <property type="entry name" value="PH_BEACH"/>
    <property type="match status" value="1"/>
</dbReference>
<evidence type="ECO:0000256" key="7">
    <source>
        <dbReference type="PROSITE-ProRule" id="PRU00221"/>
    </source>
</evidence>
<dbReference type="Proteomes" id="UP000549394">
    <property type="component" value="Unassembled WGS sequence"/>
</dbReference>
<keyword evidence="1 7" id="KW-0853">WD repeat</keyword>
<dbReference type="SUPFAM" id="SSF49899">
    <property type="entry name" value="Concanavalin A-like lectins/glucanases"/>
    <property type="match status" value="1"/>
</dbReference>
<keyword evidence="2" id="KW-0479">Metal-binding</keyword>
<dbReference type="InterPro" id="IPR000306">
    <property type="entry name" value="Znf_FYVE"/>
</dbReference>
<dbReference type="GO" id="GO:0008270">
    <property type="term" value="F:zinc ion binding"/>
    <property type="evidence" value="ECO:0007669"/>
    <property type="project" value="UniProtKB-KW"/>
</dbReference>
<dbReference type="Gene3D" id="2.130.10.10">
    <property type="entry name" value="YVTN repeat-like/Quinoprotein amine dehydrogenase"/>
    <property type="match status" value="1"/>
</dbReference>
<dbReference type="InterPro" id="IPR017455">
    <property type="entry name" value="Znf_FYVE-rel"/>
</dbReference>
<keyword evidence="3" id="KW-0677">Repeat</keyword>
<feature type="domain" description="FYVE-type" evidence="9">
    <location>
        <begin position="3088"/>
        <end position="3148"/>
    </location>
</feature>
<feature type="domain" description="BEACH" evidence="10">
    <location>
        <begin position="2344"/>
        <end position="2637"/>
    </location>
</feature>
<dbReference type="InterPro" id="IPR016024">
    <property type="entry name" value="ARM-type_fold"/>
</dbReference>
<dbReference type="PROSITE" id="PS50178">
    <property type="entry name" value="ZF_FYVE"/>
    <property type="match status" value="1"/>
</dbReference>
<reference evidence="12 13" key="1">
    <citation type="submission" date="2020-08" db="EMBL/GenBank/DDBJ databases">
        <authorList>
            <person name="Hejnol A."/>
        </authorList>
    </citation>
    <scope>NUCLEOTIDE SEQUENCE [LARGE SCALE GENOMIC DNA]</scope>
</reference>
<evidence type="ECO:0000256" key="6">
    <source>
        <dbReference type="PROSITE-ProRule" id="PRU00091"/>
    </source>
</evidence>
<dbReference type="SUPFAM" id="SSF50729">
    <property type="entry name" value="PH domain-like"/>
    <property type="match status" value="1"/>
</dbReference>
<dbReference type="InterPro" id="IPR011989">
    <property type="entry name" value="ARM-like"/>
</dbReference>
<dbReference type="SMART" id="SM00320">
    <property type="entry name" value="WD40"/>
    <property type="match status" value="5"/>
</dbReference>
<feature type="compositionally biased region" description="Low complexity" evidence="8">
    <location>
        <begin position="2923"/>
        <end position="2934"/>
    </location>
</feature>
<dbReference type="InterPro" id="IPR019775">
    <property type="entry name" value="WD40_repeat_CS"/>
</dbReference>
<dbReference type="Pfam" id="PF14844">
    <property type="entry name" value="PH_BEACH"/>
    <property type="match status" value="1"/>
</dbReference>
<feature type="compositionally biased region" description="Low complexity" evidence="8">
    <location>
        <begin position="2107"/>
        <end position="2121"/>
    </location>
</feature>
<dbReference type="PROSITE" id="PS50294">
    <property type="entry name" value="WD_REPEATS_REGION"/>
    <property type="match status" value="1"/>
</dbReference>
<dbReference type="EMBL" id="CAJFCJ010000020">
    <property type="protein sequence ID" value="CAD5124378.1"/>
    <property type="molecule type" value="Genomic_DNA"/>
</dbReference>
<evidence type="ECO:0000313" key="12">
    <source>
        <dbReference type="EMBL" id="CAD5124378.1"/>
    </source>
</evidence>